<evidence type="ECO:0000313" key="8">
    <source>
        <dbReference type="Proteomes" id="UP000237105"/>
    </source>
</evidence>
<comment type="subcellular location">
    <subcellularLocation>
        <location evidence="1">Membrane</location>
        <topology evidence="1">Multi-pass membrane protein</topology>
    </subcellularLocation>
</comment>
<reference evidence="8" key="1">
    <citation type="submission" date="2016-06" db="EMBL/GenBank/DDBJ databases">
        <title>Parallel loss of symbiosis genes in relatives of nitrogen-fixing non-legume Parasponia.</title>
        <authorList>
            <person name="Van Velzen R."/>
            <person name="Holmer R."/>
            <person name="Bu F."/>
            <person name="Rutten L."/>
            <person name="Van Zeijl A."/>
            <person name="Liu W."/>
            <person name="Santuari L."/>
            <person name="Cao Q."/>
            <person name="Sharma T."/>
            <person name="Shen D."/>
            <person name="Roswanjaya Y."/>
            <person name="Wardhani T."/>
            <person name="Kalhor M.S."/>
            <person name="Jansen J."/>
            <person name="Van den Hoogen J."/>
            <person name="Gungor B."/>
            <person name="Hartog M."/>
            <person name="Hontelez J."/>
            <person name="Verver J."/>
            <person name="Yang W.-C."/>
            <person name="Schijlen E."/>
            <person name="Repin R."/>
            <person name="Schilthuizen M."/>
            <person name="Schranz E."/>
            <person name="Heidstra R."/>
            <person name="Miyata K."/>
            <person name="Fedorova E."/>
            <person name="Kohlen W."/>
            <person name="Bisseling T."/>
            <person name="Smit S."/>
            <person name="Geurts R."/>
        </authorList>
    </citation>
    <scope>NUCLEOTIDE SEQUENCE [LARGE SCALE GENOMIC DNA]</scope>
    <source>
        <strain evidence="8">cv. WU1-14</strain>
    </source>
</reference>
<evidence type="ECO:0000256" key="5">
    <source>
        <dbReference type="ARBA" id="ARBA00023136"/>
    </source>
</evidence>
<keyword evidence="3 6" id="KW-0812">Transmembrane</keyword>
<evidence type="ECO:0000256" key="6">
    <source>
        <dbReference type="SAM" id="Phobius"/>
    </source>
</evidence>
<feature type="transmembrane region" description="Helical" evidence="6">
    <location>
        <begin position="32"/>
        <end position="52"/>
    </location>
</feature>
<name>A0A2P5D4W1_PARAD</name>
<dbReference type="PANTHER" id="PTHR31585">
    <property type="entry name" value="FOLATE-BIOPTERIN TRANSPORTER 1, CHLOROPLASTIC"/>
    <property type="match status" value="1"/>
</dbReference>
<accession>A0A2P5D4W1</accession>
<evidence type="ECO:0000256" key="3">
    <source>
        <dbReference type="ARBA" id="ARBA00022692"/>
    </source>
</evidence>
<evidence type="ECO:0000256" key="2">
    <source>
        <dbReference type="ARBA" id="ARBA00022448"/>
    </source>
</evidence>
<dbReference type="PANTHER" id="PTHR31585:SF44">
    <property type="entry name" value="FOLATE-BIOPTERIN TRANSPORTER 6-RELATED"/>
    <property type="match status" value="1"/>
</dbReference>
<evidence type="ECO:0000256" key="1">
    <source>
        <dbReference type="ARBA" id="ARBA00004141"/>
    </source>
</evidence>
<keyword evidence="2" id="KW-0813">Transport</keyword>
<dbReference type="EMBL" id="JXTB01000064">
    <property type="protein sequence ID" value="PON68344.1"/>
    <property type="molecule type" value="Genomic_DNA"/>
</dbReference>
<organism evidence="7 8">
    <name type="scientific">Parasponia andersonii</name>
    <name type="common">Sponia andersonii</name>
    <dbReference type="NCBI Taxonomy" id="3476"/>
    <lineage>
        <taxon>Eukaryota</taxon>
        <taxon>Viridiplantae</taxon>
        <taxon>Streptophyta</taxon>
        <taxon>Embryophyta</taxon>
        <taxon>Tracheophyta</taxon>
        <taxon>Spermatophyta</taxon>
        <taxon>Magnoliopsida</taxon>
        <taxon>eudicotyledons</taxon>
        <taxon>Gunneridae</taxon>
        <taxon>Pentapetalae</taxon>
        <taxon>rosids</taxon>
        <taxon>fabids</taxon>
        <taxon>Rosales</taxon>
        <taxon>Cannabaceae</taxon>
        <taxon>Parasponia</taxon>
    </lineage>
</organism>
<dbReference type="GO" id="GO:0016020">
    <property type="term" value="C:membrane"/>
    <property type="evidence" value="ECO:0007669"/>
    <property type="project" value="UniProtKB-SubCell"/>
</dbReference>
<protein>
    <submittedName>
        <fullName evidence="7">Folate-biopterin transporter</fullName>
    </submittedName>
</protein>
<evidence type="ECO:0000313" key="7">
    <source>
        <dbReference type="EMBL" id="PON68344.1"/>
    </source>
</evidence>
<evidence type="ECO:0000256" key="4">
    <source>
        <dbReference type="ARBA" id="ARBA00022989"/>
    </source>
</evidence>
<dbReference type="OrthoDB" id="754047at2759"/>
<dbReference type="STRING" id="3476.A0A2P5D4W1"/>
<dbReference type="InterPro" id="IPR039309">
    <property type="entry name" value="BT1"/>
</dbReference>
<gene>
    <name evidence="7" type="ORF">PanWU01x14_096640</name>
</gene>
<dbReference type="Pfam" id="PF03092">
    <property type="entry name" value="BT1"/>
    <property type="match status" value="1"/>
</dbReference>
<keyword evidence="4 6" id="KW-1133">Transmembrane helix</keyword>
<sequence>MNTGVCGDRAMASMVGVLIYHKTLKDYPFRSMLFLSQFLYSVFGMLDLIFILRWNLALGIPDYLFVVMDEIVSQIVSKIRWIPMIVLTSKLCPLG</sequence>
<dbReference type="AlphaFoldDB" id="A0A2P5D4W1"/>
<keyword evidence="8" id="KW-1185">Reference proteome</keyword>
<keyword evidence="5 6" id="KW-0472">Membrane</keyword>
<proteinExistence type="predicted"/>
<dbReference type="Proteomes" id="UP000237105">
    <property type="component" value="Unassembled WGS sequence"/>
</dbReference>
<comment type="caution">
    <text evidence="7">The sequence shown here is derived from an EMBL/GenBank/DDBJ whole genome shotgun (WGS) entry which is preliminary data.</text>
</comment>